<gene>
    <name evidence="3" type="ORF">CITCOLO1_LOCUS1220</name>
</gene>
<reference evidence="3 4" key="1">
    <citation type="submission" date="2024-03" db="EMBL/GenBank/DDBJ databases">
        <authorList>
            <person name="Gkanogiannis A."/>
            <person name="Becerra Lopez-Lavalle L."/>
        </authorList>
    </citation>
    <scope>NUCLEOTIDE SEQUENCE [LARGE SCALE GENOMIC DNA]</scope>
</reference>
<protein>
    <submittedName>
        <fullName evidence="3">Uncharacterized protein</fullName>
    </submittedName>
</protein>
<evidence type="ECO:0000313" key="4">
    <source>
        <dbReference type="Proteomes" id="UP001642487"/>
    </source>
</evidence>
<dbReference type="Pfam" id="PF13086">
    <property type="entry name" value="AAA_11"/>
    <property type="match status" value="1"/>
</dbReference>
<dbReference type="InterPro" id="IPR045055">
    <property type="entry name" value="DNA2/NAM7-like"/>
</dbReference>
<dbReference type="PANTHER" id="PTHR10887">
    <property type="entry name" value="DNA2/NAM7 HELICASE FAMILY"/>
    <property type="match status" value="1"/>
</dbReference>
<evidence type="ECO:0000259" key="2">
    <source>
        <dbReference type="Pfam" id="PF13087"/>
    </source>
</evidence>
<keyword evidence="4" id="KW-1185">Reference proteome</keyword>
<dbReference type="SUPFAM" id="SSF52540">
    <property type="entry name" value="P-loop containing nucleoside triphosphate hydrolases"/>
    <property type="match status" value="1"/>
</dbReference>
<dbReference type="InterPro" id="IPR027417">
    <property type="entry name" value="P-loop_NTPase"/>
</dbReference>
<dbReference type="Proteomes" id="UP001642487">
    <property type="component" value="Chromosome 1"/>
</dbReference>
<name>A0ABP0XSW9_9ROSI</name>
<dbReference type="Gene3D" id="3.40.50.300">
    <property type="entry name" value="P-loop containing nucleotide triphosphate hydrolases"/>
    <property type="match status" value="2"/>
</dbReference>
<dbReference type="CDD" id="cd18808">
    <property type="entry name" value="SF1_C_Upf1"/>
    <property type="match status" value="1"/>
</dbReference>
<dbReference type="Pfam" id="PF13087">
    <property type="entry name" value="AAA_12"/>
    <property type="match status" value="1"/>
</dbReference>
<feature type="domain" description="DNA2/NAM7 helicase helicase" evidence="1">
    <location>
        <begin position="76"/>
        <end position="126"/>
    </location>
</feature>
<dbReference type="InterPro" id="IPR041679">
    <property type="entry name" value="DNA2/NAM7-like_C"/>
</dbReference>
<dbReference type="EMBL" id="OZ021735">
    <property type="protein sequence ID" value="CAK9309637.1"/>
    <property type="molecule type" value="Genomic_DNA"/>
</dbReference>
<organism evidence="3 4">
    <name type="scientific">Citrullus colocynthis</name>
    <name type="common">colocynth</name>
    <dbReference type="NCBI Taxonomy" id="252529"/>
    <lineage>
        <taxon>Eukaryota</taxon>
        <taxon>Viridiplantae</taxon>
        <taxon>Streptophyta</taxon>
        <taxon>Embryophyta</taxon>
        <taxon>Tracheophyta</taxon>
        <taxon>Spermatophyta</taxon>
        <taxon>Magnoliopsida</taxon>
        <taxon>eudicotyledons</taxon>
        <taxon>Gunneridae</taxon>
        <taxon>Pentapetalae</taxon>
        <taxon>rosids</taxon>
        <taxon>fabids</taxon>
        <taxon>Cucurbitales</taxon>
        <taxon>Cucurbitaceae</taxon>
        <taxon>Benincaseae</taxon>
        <taxon>Citrullus</taxon>
    </lineage>
</organism>
<sequence length="412" mass="46393">MGPPGAGKTKTVAVLLLEFRKNNRRALTYAPTNTAIMQKLEKLFSNKEEEDEEEEAVMENNVEYKKLLKGRNDWVLTVMAPLETLVIDEAAQLKECEAALPLQVPSIKHAILIGDECQLPAVVESKIADEAGIERSLFERLSSLGYKKHLLNVQHRMHPSISYFPNSKFYSNQISDGPNVKTKAYGKKFLHGPMFGSYSFIDINVGKEEKDGITHSWKNMVEVDVVVKIIQNLFKACVHSKEKISIGVISPYSAQVAAIEEKIGRDYSNCNRFNVKVCSIDGFQGGEEDIIIISRLVDRSDSIWEELALDAINRSFCYQADEDKDLANAMASWKMDTKIYINDLAVGKSSNLQKTNPFEHENELLNMDDDALEMFEGSITHPRAKKLLLTLPSISQYSSHDDNSYEDEEDGN</sequence>
<dbReference type="PANTHER" id="PTHR10887:SF515">
    <property type="entry name" value="P-LOOP CONTAINING NUCLEOSIDE TRIPHOSPHATE HYDROLASES SUPERFAMILY PROTEIN"/>
    <property type="match status" value="1"/>
</dbReference>
<dbReference type="InterPro" id="IPR041677">
    <property type="entry name" value="DNA2/NAM7_AAA_11"/>
</dbReference>
<accession>A0ABP0XSW9</accession>
<evidence type="ECO:0000259" key="1">
    <source>
        <dbReference type="Pfam" id="PF13086"/>
    </source>
</evidence>
<feature type="domain" description="DNA2/NAM7 helicase-like C-terminal" evidence="2">
    <location>
        <begin position="134"/>
        <end position="295"/>
    </location>
</feature>
<evidence type="ECO:0000313" key="3">
    <source>
        <dbReference type="EMBL" id="CAK9309637.1"/>
    </source>
</evidence>
<dbReference type="InterPro" id="IPR047187">
    <property type="entry name" value="SF1_C_Upf1"/>
</dbReference>
<proteinExistence type="predicted"/>